<comment type="catalytic activity">
    <reaction evidence="7 8">
        <text>5-phospho-beta-D-ribosylamine + L-glutamate + diphosphate = 5-phospho-alpha-D-ribose 1-diphosphate + L-glutamine + H2O</text>
        <dbReference type="Rhea" id="RHEA:14905"/>
        <dbReference type="ChEBI" id="CHEBI:15377"/>
        <dbReference type="ChEBI" id="CHEBI:29985"/>
        <dbReference type="ChEBI" id="CHEBI:33019"/>
        <dbReference type="ChEBI" id="CHEBI:58017"/>
        <dbReference type="ChEBI" id="CHEBI:58359"/>
        <dbReference type="ChEBI" id="CHEBI:58681"/>
        <dbReference type="EC" id="2.4.2.14"/>
    </reaction>
</comment>
<dbReference type="GO" id="GO:0006189">
    <property type="term" value="P:'de novo' IMP biosynthetic process"/>
    <property type="evidence" value="ECO:0007669"/>
    <property type="project" value="UniProtKB-UniRule"/>
</dbReference>
<accession>A0A3A0VNZ0</accession>
<dbReference type="InterPro" id="IPR000836">
    <property type="entry name" value="PRTase_dom"/>
</dbReference>
<evidence type="ECO:0000256" key="6">
    <source>
        <dbReference type="ARBA" id="ARBA00022962"/>
    </source>
</evidence>
<dbReference type="UniPathway" id="UPA00074">
    <property type="reaction ID" value="UER00124"/>
</dbReference>
<dbReference type="GO" id="GO:0000287">
    <property type="term" value="F:magnesium ion binding"/>
    <property type="evidence" value="ECO:0007669"/>
    <property type="project" value="UniProtKB-UniRule"/>
</dbReference>
<dbReference type="Gene3D" id="3.60.20.10">
    <property type="entry name" value="Glutamine Phosphoribosylpyrophosphate, subunit 1, domain 1"/>
    <property type="match status" value="1"/>
</dbReference>
<feature type="binding site" evidence="7 10">
    <location>
        <position position="357"/>
    </location>
    <ligand>
        <name>Mg(2+)</name>
        <dbReference type="ChEBI" id="CHEBI:18420"/>
    </ligand>
</feature>
<dbReference type="PIRSF" id="PIRSF000485">
    <property type="entry name" value="Amd_phspho_trans"/>
    <property type="match status" value="1"/>
</dbReference>
<evidence type="ECO:0000256" key="4">
    <source>
        <dbReference type="ARBA" id="ARBA00022679"/>
    </source>
</evidence>
<keyword evidence="4 7" id="KW-0808">Transferase</keyword>
<protein>
    <recommendedName>
        <fullName evidence="7">Amidophosphoribosyltransferase</fullName>
        <shortName evidence="7">ATase</shortName>
        <ecNumber evidence="7">2.4.2.14</ecNumber>
    </recommendedName>
    <alternativeName>
        <fullName evidence="7">Glutamine phosphoribosylpyrophosphate amidotransferase</fullName>
        <shortName evidence="7">GPATase</shortName>
    </alternativeName>
</protein>
<evidence type="ECO:0000256" key="7">
    <source>
        <dbReference type="HAMAP-Rule" id="MF_01931"/>
    </source>
</evidence>
<comment type="cofactor">
    <cofactor evidence="7 10">
        <name>Mg(2+)</name>
        <dbReference type="ChEBI" id="CHEBI:18420"/>
    </cofactor>
    <text evidence="7 10">Binds 1 Mg(2+) ion per subunit.</text>
</comment>
<comment type="similarity">
    <text evidence="2 7 8">In the C-terminal section; belongs to the purine/pyrimidine phosphoribosyltransferase family.</text>
</comment>
<dbReference type="HAMAP" id="MF_01931">
    <property type="entry name" value="PurF"/>
    <property type="match status" value="1"/>
</dbReference>
<dbReference type="InterPro" id="IPR005854">
    <property type="entry name" value="PurF"/>
</dbReference>
<dbReference type="GO" id="GO:0004044">
    <property type="term" value="F:amidophosphoribosyltransferase activity"/>
    <property type="evidence" value="ECO:0007669"/>
    <property type="project" value="UniProtKB-UniRule"/>
</dbReference>
<evidence type="ECO:0000313" key="13">
    <source>
        <dbReference type="Proteomes" id="UP000265541"/>
    </source>
</evidence>
<evidence type="ECO:0000313" key="12">
    <source>
        <dbReference type="EMBL" id="RIP35688.1"/>
    </source>
</evidence>
<evidence type="ECO:0000256" key="1">
    <source>
        <dbReference type="ARBA" id="ARBA00005209"/>
    </source>
</evidence>
<dbReference type="CDD" id="cd00715">
    <property type="entry name" value="GPATase_N"/>
    <property type="match status" value="1"/>
</dbReference>
<keyword evidence="3 7" id="KW-0328">Glycosyltransferase</keyword>
<evidence type="ECO:0000256" key="10">
    <source>
        <dbReference type="PIRSR" id="PIRSR000485-2"/>
    </source>
</evidence>
<dbReference type="EC" id="2.4.2.14" evidence="7"/>
<dbReference type="Pfam" id="PF00156">
    <property type="entry name" value="Pribosyltran"/>
    <property type="match status" value="1"/>
</dbReference>
<evidence type="ECO:0000256" key="9">
    <source>
        <dbReference type="PIRSR" id="PIRSR000485-1"/>
    </source>
</evidence>
<proteinExistence type="inferred from homology"/>
<dbReference type="InterPro" id="IPR035584">
    <property type="entry name" value="PurF_N"/>
</dbReference>
<dbReference type="EMBL" id="QYJN01000002">
    <property type="protein sequence ID" value="RIP35688.1"/>
    <property type="molecule type" value="Genomic_DNA"/>
</dbReference>
<dbReference type="PROSITE" id="PS51278">
    <property type="entry name" value="GATASE_TYPE_2"/>
    <property type="match status" value="1"/>
</dbReference>
<feature type="binding site" evidence="7 10">
    <location>
        <position position="358"/>
    </location>
    <ligand>
        <name>Mg(2+)</name>
        <dbReference type="ChEBI" id="CHEBI:18420"/>
    </ligand>
</feature>
<dbReference type="GO" id="GO:0009113">
    <property type="term" value="P:purine nucleobase biosynthetic process"/>
    <property type="evidence" value="ECO:0007669"/>
    <property type="project" value="UniProtKB-UniRule"/>
</dbReference>
<dbReference type="Proteomes" id="UP000265541">
    <property type="component" value="Unassembled WGS sequence"/>
</dbReference>
<feature type="binding site" evidence="7 10">
    <location>
        <position position="295"/>
    </location>
    <ligand>
        <name>Mg(2+)</name>
        <dbReference type="ChEBI" id="CHEBI:18420"/>
    </ligand>
</feature>
<dbReference type="CDD" id="cd06223">
    <property type="entry name" value="PRTases_typeI"/>
    <property type="match status" value="1"/>
</dbReference>
<comment type="pathway">
    <text evidence="1 7 8">Purine metabolism; IMP biosynthesis via de novo pathway; N(1)-(5-phospho-D-ribosyl)glycinamide from 5-phospho-alpha-D-ribose 1-diphosphate: step 1/2.</text>
</comment>
<feature type="active site" description="Nucleophile" evidence="7 9">
    <location>
        <position position="11"/>
    </location>
</feature>
<dbReference type="OrthoDB" id="9801213at2"/>
<dbReference type="InterPro" id="IPR017932">
    <property type="entry name" value="GATase_2_dom"/>
</dbReference>
<evidence type="ECO:0000259" key="11">
    <source>
        <dbReference type="PROSITE" id="PS51278"/>
    </source>
</evidence>
<evidence type="ECO:0000256" key="2">
    <source>
        <dbReference type="ARBA" id="ARBA00010138"/>
    </source>
</evidence>
<keyword evidence="7 10" id="KW-0479">Metal-binding</keyword>
<evidence type="ECO:0000256" key="3">
    <source>
        <dbReference type="ARBA" id="ARBA00022676"/>
    </source>
</evidence>
<dbReference type="SUPFAM" id="SSF56235">
    <property type="entry name" value="N-terminal nucleophile aminohydrolases (Ntn hydrolases)"/>
    <property type="match status" value="1"/>
</dbReference>
<keyword evidence="5 7" id="KW-0658">Purine biosynthesis</keyword>
<dbReference type="AlphaFoldDB" id="A0A3A0VNZ0"/>
<dbReference type="PANTHER" id="PTHR11907">
    <property type="entry name" value="AMIDOPHOSPHORIBOSYLTRANSFERASE"/>
    <property type="match status" value="1"/>
</dbReference>
<evidence type="ECO:0000256" key="8">
    <source>
        <dbReference type="PIRNR" id="PIRNR000485"/>
    </source>
</evidence>
<keyword evidence="7 10" id="KW-0460">Magnesium</keyword>
<gene>
    <name evidence="7" type="primary">purF</name>
    <name evidence="12" type="ORF">BUZ14_03300</name>
</gene>
<dbReference type="InterPro" id="IPR029055">
    <property type="entry name" value="Ntn_hydrolases_N"/>
</dbReference>
<reference evidence="12 13" key="1">
    <citation type="journal article" date="2016" name="Front. Microbiol.">
        <title>Comprehensive Phylogenetic Analysis of Bovine Non-aureus Staphylococci Species Based on Whole-Genome Sequencing.</title>
        <authorList>
            <person name="Naushad S."/>
            <person name="Barkema H.W."/>
            <person name="Luby C."/>
            <person name="Condas L.A."/>
            <person name="Nobrega D.B."/>
            <person name="Carson D.A."/>
            <person name="De Buck J."/>
        </authorList>
    </citation>
    <scope>NUCLEOTIDE SEQUENCE [LARGE SCALE GENOMIC DNA]</scope>
    <source>
        <strain evidence="12 13">SNUC 4781</strain>
    </source>
</reference>
<dbReference type="RefSeq" id="WP_119484476.1">
    <property type="nucleotide sequence ID" value="NZ_QYJN01000002.1"/>
</dbReference>
<comment type="caution">
    <text evidence="12">The sequence shown here is derived from an EMBL/GenBank/DDBJ whole genome shotgun (WGS) entry which is preliminary data.</text>
</comment>
<sequence>MYDIGGLNEECGVFGIWNHHEAAQLTYMGLHSLQHRGQEGAGIVCSNGENLIGERGLGLLTEAISDTQLESFKSFQHAIGHVRYATSGNKGIENIQPFLYHFYDMSVGVCHNGNLINAQSLRRSLEHQGSIFHSSSDTEVIMHLIRRSKAPTFEDALQESLRKIKGGFTFALLTKDALYGAVDPNAIRPLVVGKMKTGAYILASETCAIDVLGAEFVRDIHAGEYVVINDDGIRVESYTRHTTTAISAMEYIYFARPDSTIAGKNVHAVRKQSGKQLAKESPATTADMVIGVPNSSLSAASGYAEESGLPYEMGLVKNQYVARTFIQPTQELREQGVRVKLSAVKDIVQDKNIVLVDDSIVRGTTSRRIVQMLKDAGANEVHVRIASPEFMFPSFYGIDVSTTAELISANKSPEEIRDYIGADSLSYLSVDGLIDSIGLDQDVPYSGLCVESFTGDYPAGLYDYEEDYVKHLSERQKAYLKNNKQYFDKEGNIHV</sequence>
<comment type="function">
    <text evidence="7">Catalyzes the formation of phosphoribosylamine from phosphoribosylpyrophosphate (PRPP) and glutamine.</text>
</comment>
<name>A0A3A0VNZ0_STAGA</name>
<keyword evidence="6 7" id="KW-0315">Glutamine amidotransferase</keyword>
<dbReference type="Pfam" id="PF13537">
    <property type="entry name" value="GATase_7"/>
    <property type="match status" value="1"/>
</dbReference>
<organism evidence="12 13">
    <name type="scientific">Staphylococcus gallinarum</name>
    <dbReference type="NCBI Taxonomy" id="1293"/>
    <lineage>
        <taxon>Bacteria</taxon>
        <taxon>Bacillati</taxon>
        <taxon>Bacillota</taxon>
        <taxon>Bacilli</taxon>
        <taxon>Bacillales</taxon>
        <taxon>Staphylococcaceae</taxon>
        <taxon>Staphylococcus</taxon>
    </lineage>
</organism>
<feature type="domain" description="Glutamine amidotransferase type-2" evidence="11">
    <location>
        <begin position="11"/>
        <end position="231"/>
    </location>
</feature>
<dbReference type="InterPro" id="IPR029057">
    <property type="entry name" value="PRTase-like"/>
</dbReference>
<evidence type="ECO:0000256" key="5">
    <source>
        <dbReference type="ARBA" id="ARBA00022755"/>
    </source>
</evidence>
<comment type="caution">
    <text evidence="7">Lacks conserved residue(s) required for the propagation of feature annotation.</text>
</comment>
<dbReference type="NCBIfam" id="TIGR01134">
    <property type="entry name" value="purF"/>
    <property type="match status" value="1"/>
</dbReference>
<dbReference type="Gene3D" id="3.40.50.2020">
    <property type="match status" value="1"/>
</dbReference>
<dbReference type="SUPFAM" id="SSF53271">
    <property type="entry name" value="PRTase-like"/>
    <property type="match status" value="1"/>
</dbReference>